<reference evidence="3" key="1">
    <citation type="journal article" date="2014" name="Science">
        <title>Ancient hybridizations among the ancestral genomes of bread wheat.</title>
        <authorList>
            <consortium name="International Wheat Genome Sequencing Consortium,"/>
            <person name="Marcussen T."/>
            <person name="Sandve S.R."/>
            <person name="Heier L."/>
            <person name="Spannagl M."/>
            <person name="Pfeifer M."/>
            <person name="Jakobsen K.S."/>
            <person name="Wulff B.B."/>
            <person name="Steuernagel B."/>
            <person name="Mayer K.F."/>
            <person name="Olsen O.A."/>
        </authorList>
    </citation>
    <scope>NUCLEOTIDE SEQUENCE [LARGE SCALE GENOMIC DNA]</scope>
    <source>
        <strain evidence="3">cv. AL8/78</strain>
    </source>
</reference>
<dbReference type="EnsemblPlants" id="AET7Gv20508900.1">
    <property type="protein sequence ID" value="AET7Gv20508900.1"/>
    <property type="gene ID" value="AET7Gv20508900"/>
</dbReference>
<dbReference type="PANTHER" id="PTHR35547">
    <property type="entry name" value="OS06G0249350 PROTEIN-RELATED"/>
    <property type="match status" value="1"/>
</dbReference>
<dbReference type="Gramene" id="AET7Gv20508900.1">
    <property type="protein sequence ID" value="AET7Gv20508900.1"/>
    <property type="gene ID" value="AET7Gv20508900"/>
</dbReference>
<evidence type="ECO:0000313" key="2">
    <source>
        <dbReference type="EnsemblPlants" id="AET7Gv20508900.1"/>
    </source>
</evidence>
<evidence type="ECO:0000256" key="1">
    <source>
        <dbReference type="SAM" id="Phobius"/>
    </source>
</evidence>
<evidence type="ECO:0000313" key="3">
    <source>
        <dbReference type="Proteomes" id="UP000015105"/>
    </source>
</evidence>
<keyword evidence="1" id="KW-1133">Transmembrane helix</keyword>
<accession>A0A453R9N3</accession>
<reference evidence="3" key="2">
    <citation type="journal article" date="2017" name="Nat. Plants">
        <title>The Aegilops tauschii genome reveals multiple impacts of transposons.</title>
        <authorList>
            <person name="Zhao G."/>
            <person name="Zou C."/>
            <person name="Li K."/>
            <person name="Wang K."/>
            <person name="Li T."/>
            <person name="Gao L."/>
            <person name="Zhang X."/>
            <person name="Wang H."/>
            <person name="Yang Z."/>
            <person name="Liu X."/>
            <person name="Jiang W."/>
            <person name="Mao L."/>
            <person name="Kong X."/>
            <person name="Jiao Y."/>
            <person name="Jia J."/>
        </authorList>
    </citation>
    <scope>NUCLEOTIDE SEQUENCE [LARGE SCALE GENOMIC DNA]</scope>
    <source>
        <strain evidence="3">cv. AL8/78</strain>
    </source>
</reference>
<proteinExistence type="predicted"/>
<name>A0A453R9N3_AEGTS</name>
<reference evidence="2" key="5">
    <citation type="journal article" date="2021" name="G3 (Bethesda)">
        <title>Aegilops tauschii genome assembly Aet v5.0 features greater sequence contiguity and improved annotation.</title>
        <authorList>
            <person name="Wang L."/>
            <person name="Zhu T."/>
            <person name="Rodriguez J.C."/>
            <person name="Deal K.R."/>
            <person name="Dubcovsky J."/>
            <person name="McGuire P.E."/>
            <person name="Lux T."/>
            <person name="Spannagl M."/>
            <person name="Mayer K.F.X."/>
            <person name="Baldrich P."/>
            <person name="Meyers B.C."/>
            <person name="Huo N."/>
            <person name="Gu Y.Q."/>
            <person name="Zhou H."/>
            <person name="Devos K.M."/>
            <person name="Bennetzen J.L."/>
            <person name="Unver T."/>
            <person name="Budak H."/>
            <person name="Gulick P.J."/>
            <person name="Galiba G."/>
            <person name="Kalapos B."/>
            <person name="Nelson D.R."/>
            <person name="Li P."/>
            <person name="You F.M."/>
            <person name="Luo M.C."/>
            <person name="Dvorak J."/>
        </authorList>
    </citation>
    <scope>NUCLEOTIDE SEQUENCE [LARGE SCALE GENOMIC DNA]</scope>
    <source>
        <strain evidence="2">cv. AL8/78</strain>
    </source>
</reference>
<keyword evidence="1" id="KW-0472">Membrane</keyword>
<feature type="transmembrane region" description="Helical" evidence="1">
    <location>
        <begin position="7"/>
        <end position="27"/>
    </location>
</feature>
<reference evidence="2" key="4">
    <citation type="submission" date="2019-03" db="UniProtKB">
        <authorList>
            <consortium name="EnsemblPlants"/>
        </authorList>
    </citation>
    <scope>IDENTIFICATION</scope>
</reference>
<protein>
    <submittedName>
        <fullName evidence="2">Uncharacterized protein</fullName>
    </submittedName>
</protein>
<sequence>IVMAGKFNAVQVMLLMIVVFFAVPGAARQLGGDVWAPAGEVVSGDGVAVQLLRQMYLQRLGAGPSCGTHSANGGCPH</sequence>
<dbReference type="Proteomes" id="UP000015105">
    <property type="component" value="Chromosome 7D"/>
</dbReference>
<organism evidence="2 3">
    <name type="scientific">Aegilops tauschii subsp. strangulata</name>
    <name type="common">Goatgrass</name>
    <dbReference type="NCBI Taxonomy" id="200361"/>
    <lineage>
        <taxon>Eukaryota</taxon>
        <taxon>Viridiplantae</taxon>
        <taxon>Streptophyta</taxon>
        <taxon>Embryophyta</taxon>
        <taxon>Tracheophyta</taxon>
        <taxon>Spermatophyta</taxon>
        <taxon>Magnoliopsida</taxon>
        <taxon>Liliopsida</taxon>
        <taxon>Poales</taxon>
        <taxon>Poaceae</taxon>
        <taxon>BOP clade</taxon>
        <taxon>Pooideae</taxon>
        <taxon>Triticodae</taxon>
        <taxon>Triticeae</taxon>
        <taxon>Triticinae</taxon>
        <taxon>Aegilops</taxon>
    </lineage>
</organism>
<reference evidence="2" key="3">
    <citation type="journal article" date="2017" name="Nature">
        <title>Genome sequence of the progenitor of the wheat D genome Aegilops tauschii.</title>
        <authorList>
            <person name="Luo M.C."/>
            <person name="Gu Y.Q."/>
            <person name="Puiu D."/>
            <person name="Wang H."/>
            <person name="Twardziok S.O."/>
            <person name="Deal K.R."/>
            <person name="Huo N."/>
            <person name="Zhu T."/>
            <person name="Wang L."/>
            <person name="Wang Y."/>
            <person name="McGuire P.E."/>
            <person name="Liu S."/>
            <person name="Long H."/>
            <person name="Ramasamy R.K."/>
            <person name="Rodriguez J.C."/>
            <person name="Van S.L."/>
            <person name="Yuan L."/>
            <person name="Wang Z."/>
            <person name="Xia Z."/>
            <person name="Xiao L."/>
            <person name="Anderson O.D."/>
            <person name="Ouyang S."/>
            <person name="Liang Y."/>
            <person name="Zimin A.V."/>
            <person name="Pertea G."/>
            <person name="Qi P."/>
            <person name="Bennetzen J.L."/>
            <person name="Dai X."/>
            <person name="Dawson M.W."/>
            <person name="Muller H.G."/>
            <person name="Kugler K."/>
            <person name="Rivarola-Duarte L."/>
            <person name="Spannagl M."/>
            <person name="Mayer K.F.X."/>
            <person name="Lu F.H."/>
            <person name="Bevan M.W."/>
            <person name="Leroy P."/>
            <person name="Li P."/>
            <person name="You F.M."/>
            <person name="Sun Q."/>
            <person name="Liu Z."/>
            <person name="Lyons E."/>
            <person name="Wicker T."/>
            <person name="Salzberg S.L."/>
            <person name="Devos K.M."/>
            <person name="Dvorak J."/>
        </authorList>
    </citation>
    <scope>NUCLEOTIDE SEQUENCE [LARGE SCALE GENOMIC DNA]</scope>
    <source>
        <strain evidence="2">cv. AL8/78</strain>
    </source>
</reference>
<keyword evidence="1" id="KW-0812">Transmembrane</keyword>
<dbReference type="PANTHER" id="PTHR35547:SF5">
    <property type="entry name" value="OS06G0249100 PROTEIN"/>
    <property type="match status" value="1"/>
</dbReference>
<keyword evidence="3" id="KW-1185">Reference proteome</keyword>
<dbReference type="AlphaFoldDB" id="A0A453R9N3"/>